<dbReference type="GO" id="GO:0009117">
    <property type="term" value="P:nucleotide metabolic process"/>
    <property type="evidence" value="ECO:0007669"/>
    <property type="project" value="UniProtKB-KW"/>
</dbReference>
<organism evidence="5 6">
    <name type="scientific">Amaricoccus solimangrovi</name>
    <dbReference type="NCBI Taxonomy" id="2589815"/>
    <lineage>
        <taxon>Bacteria</taxon>
        <taxon>Pseudomonadati</taxon>
        <taxon>Pseudomonadota</taxon>
        <taxon>Alphaproteobacteria</taxon>
        <taxon>Rhodobacterales</taxon>
        <taxon>Paracoccaceae</taxon>
        <taxon>Amaricoccus</taxon>
    </lineage>
</organism>
<feature type="active site" description="Proton acceptor" evidence="4">
    <location>
        <position position="80"/>
    </location>
</feature>
<name>A0A501WT02_9RHOB</name>
<comment type="catalytic activity">
    <reaction evidence="4">
        <text>a 2'-deoxyribonucleoside 5'-triphosphate + H2O = a 2'-deoxyribonucleoside 5'-phosphate + diphosphate + H(+)</text>
        <dbReference type="Rhea" id="RHEA:44644"/>
        <dbReference type="ChEBI" id="CHEBI:15377"/>
        <dbReference type="ChEBI" id="CHEBI:15378"/>
        <dbReference type="ChEBI" id="CHEBI:33019"/>
        <dbReference type="ChEBI" id="CHEBI:61560"/>
        <dbReference type="ChEBI" id="CHEBI:65317"/>
        <dbReference type="EC" id="3.6.1.9"/>
    </reaction>
</comment>
<evidence type="ECO:0000256" key="1">
    <source>
        <dbReference type="ARBA" id="ARBA00001968"/>
    </source>
</evidence>
<reference evidence="5 6" key="1">
    <citation type="submission" date="2019-06" db="EMBL/GenBank/DDBJ databases">
        <title>A novel bacterium of genus Amaricoccus, isolated from marine sediment.</title>
        <authorList>
            <person name="Huang H."/>
            <person name="Mo K."/>
            <person name="Hu Y."/>
        </authorList>
    </citation>
    <scope>NUCLEOTIDE SEQUENCE [LARGE SCALE GENOMIC DNA]</scope>
    <source>
        <strain evidence="5 6">HB172011</strain>
    </source>
</reference>
<dbReference type="EC" id="3.6.1.9" evidence="4"/>
<dbReference type="PIRSF" id="PIRSF006305">
    <property type="entry name" value="Maf"/>
    <property type="match status" value="1"/>
</dbReference>
<protein>
    <recommendedName>
        <fullName evidence="4">Nucleoside triphosphate pyrophosphatase</fullName>
        <ecNumber evidence="4">3.6.1.9</ecNumber>
    </recommendedName>
    <alternativeName>
        <fullName evidence="4">Nucleotide pyrophosphatase</fullName>
        <shortName evidence="4">Nucleotide PPase</shortName>
    </alternativeName>
</protein>
<comment type="function">
    <text evidence="4">Nucleoside triphosphate pyrophosphatase. May have a dual role in cell division arrest and in preventing the incorporation of modified nucleotides into cellular nucleic acids.</text>
</comment>
<dbReference type="Gene3D" id="3.90.950.10">
    <property type="match status" value="1"/>
</dbReference>
<keyword evidence="2 4" id="KW-0378">Hydrolase</keyword>
<dbReference type="Pfam" id="PF02545">
    <property type="entry name" value="Maf"/>
    <property type="match status" value="1"/>
</dbReference>
<comment type="catalytic activity">
    <reaction evidence="4">
        <text>a ribonucleoside 5'-triphosphate + H2O = a ribonucleoside 5'-phosphate + diphosphate + H(+)</text>
        <dbReference type="Rhea" id="RHEA:23996"/>
        <dbReference type="ChEBI" id="CHEBI:15377"/>
        <dbReference type="ChEBI" id="CHEBI:15378"/>
        <dbReference type="ChEBI" id="CHEBI:33019"/>
        <dbReference type="ChEBI" id="CHEBI:58043"/>
        <dbReference type="ChEBI" id="CHEBI:61557"/>
        <dbReference type="EC" id="3.6.1.9"/>
    </reaction>
</comment>
<dbReference type="Proteomes" id="UP000319255">
    <property type="component" value="Unassembled WGS sequence"/>
</dbReference>
<sequence>MPDQPEAPLILASKSEARAAMLRAAGVAVEVVPAAVDEAAIKQGLLAEGAAPRDIADTLAEYKARRVAGRAPAARVLGADQVLVCEGRLFDKPASAAEARDHLGFLRGRTHELLSAAVVYEGAVPVWRHVGRATLRMRPFSDAFLDDYVARQGEGLTSTVGAYRLEAEGAQLFSHVQGDHFTILGLPLLELLGFLRTRGLLLE</sequence>
<dbReference type="OrthoDB" id="9813962at2"/>
<keyword evidence="4" id="KW-0963">Cytoplasm</keyword>
<comment type="caution">
    <text evidence="5">The sequence shown here is derived from an EMBL/GenBank/DDBJ whole genome shotgun (WGS) entry which is preliminary data.</text>
</comment>
<comment type="cofactor">
    <cofactor evidence="1 4">
        <name>a divalent metal cation</name>
        <dbReference type="ChEBI" id="CHEBI:60240"/>
    </cofactor>
</comment>
<evidence type="ECO:0000256" key="3">
    <source>
        <dbReference type="ARBA" id="ARBA00023080"/>
    </source>
</evidence>
<proteinExistence type="inferred from homology"/>
<comment type="caution">
    <text evidence="4">Lacks conserved residue(s) required for the propagation of feature annotation.</text>
</comment>
<dbReference type="PANTHER" id="PTHR43213:SF5">
    <property type="entry name" value="BIFUNCTIONAL DTTP_UTP PYROPHOSPHATASE_METHYLTRANSFERASE PROTEIN-RELATED"/>
    <property type="match status" value="1"/>
</dbReference>
<dbReference type="InterPro" id="IPR029001">
    <property type="entry name" value="ITPase-like_fam"/>
</dbReference>
<dbReference type="GO" id="GO:0047429">
    <property type="term" value="F:nucleoside triphosphate diphosphatase activity"/>
    <property type="evidence" value="ECO:0007669"/>
    <property type="project" value="UniProtKB-EC"/>
</dbReference>
<dbReference type="RefSeq" id="WP_140453032.1">
    <property type="nucleotide sequence ID" value="NZ_VFRP01000003.1"/>
</dbReference>
<gene>
    <name evidence="5" type="ORF">FJM51_05045</name>
</gene>
<dbReference type="PANTHER" id="PTHR43213">
    <property type="entry name" value="BIFUNCTIONAL DTTP/UTP PYROPHOSPHATASE/METHYLTRANSFERASE PROTEIN-RELATED"/>
    <property type="match status" value="1"/>
</dbReference>
<dbReference type="InterPro" id="IPR003697">
    <property type="entry name" value="Maf-like"/>
</dbReference>
<accession>A0A501WT02</accession>
<evidence type="ECO:0000256" key="4">
    <source>
        <dbReference type="HAMAP-Rule" id="MF_00528"/>
    </source>
</evidence>
<keyword evidence="3 4" id="KW-0546">Nucleotide metabolism</keyword>
<dbReference type="GO" id="GO:0005737">
    <property type="term" value="C:cytoplasm"/>
    <property type="evidence" value="ECO:0007669"/>
    <property type="project" value="UniProtKB-SubCell"/>
</dbReference>
<keyword evidence="6" id="KW-1185">Reference proteome</keyword>
<evidence type="ECO:0000256" key="2">
    <source>
        <dbReference type="ARBA" id="ARBA00022801"/>
    </source>
</evidence>
<dbReference type="EMBL" id="VFRP01000003">
    <property type="protein sequence ID" value="TPE52549.1"/>
    <property type="molecule type" value="Genomic_DNA"/>
</dbReference>
<dbReference type="AlphaFoldDB" id="A0A501WT02"/>
<comment type="subcellular location">
    <subcellularLocation>
        <location evidence="4">Cytoplasm</location>
    </subcellularLocation>
</comment>
<evidence type="ECO:0000313" key="6">
    <source>
        <dbReference type="Proteomes" id="UP000319255"/>
    </source>
</evidence>
<evidence type="ECO:0000313" key="5">
    <source>
        <dbReference type="EMBL" id="TPE52549.1"/>
    </source>
</evidence>
<dbReference type="HAMAP" id="MF_00528">
    <property type="entry name" value="Maf"/>
    <property type="match status" value="1"/>
</dbReference>
<comment type="similarity">
    <text evidence="4">Belongs to the Maf family.</text>
</comment>
<dbReference type="SUPFAM" id="SSF52972">
    <property type="entry name" value="ITPase-like"/>
    <property type="match status" value="1"/>
</dbReference>